<dbReference type="InterPro" id="IPR037167">
    <property type="entry name" value="Peptidase_S11_C_sf"/>
</dbReference>
<dbReference type="EMBL" id="JAUEIR010000006">
    <property type="protein sequence ID" value="MDN0069617.1"/>
    <property type="molecule type" value="Genomic_DNA"/>
</dbReference>
<dbReference type="RefSeq" id="WP_289827295.1">
    <property type="nucleotide sequence ID" value="NZ_JAUEIR010000006.1"/>
</dbReference>
<evidence type="ECO:0000256" key="4">
    <source>
        <dbReference type="ARBA" id="ARBA00022960"/>
    </source>
</evidence>
<dbReference type="PRINTS" id="PR00725">
    <property type="entry name" value="DADACBPTASE1"/>
</dbReference>
<evidence type="ECO:0000259" key="11">
    <source>
        <dbReference type="Pfam" id="PF00768"/>
    </source>
</evidence>
<evidence type="ECO:0000313" key="13">
    <source>
        <dbReference type="Proteomes" id="UP001168505"/>
    </source>
</evidence>
<feature type="chain" id="PRO_5043499294" evidence="10">
    <location>
        <begin position="37"/>
        <end position="455"/>
    </location>
</feature>
<evidence type="ECO:0000256" key="8">
    <source>
        <dbReference type="PIRSR" id="PIRSR618044-2"/>
    </source>
</evidence>
<dbReference type="Gene3D" id="2.60.410.10">
    <property type="entry name" value="D-Ala-D-Ala carboxypeptidase, C-terminal domain"/>
    <property type="match status" value="1"/>
</dbReference>
<reference evidence="12" key="2">
    <citation type="submission" date="2023-08" db="EMBL/GenBank/DDBJ databases">
        <title>Identification and characterization of horizontal gene transfer across gut microbiota members of farm animals based on homology search.</title>
        <authorList>
            <person name="Schwarzerova J."/>
            <person name="Nykrynova M."/>
            <person name="Jureckova K."/>
            <person name="Cejkova D."/>
            <person name="Rychlik I."/>
        </authorList>
    </citation>
    <scope>NUCLEOTIDE SEQUENCE</scope>
    <source>
        <strain evidence="12">15_COKtk</strain>
    </source>
</reference>
<keyword evidence="2 10" id="KW-0732">Signal</keyword>
<dbReference type="InterPro" id="IPR012338">
    <property type="entry name" value="Beta-lactam/transpept-like"/>
</dbReference>
<dbReference type="GO" id="GO:0008360">
    <property type="term" value="P:regulation of cell shape"/>
    <property type="evidence" value="ECO:0007669"/>
    <property type="project" value="UniProtKB-KW"/>
</dbReference>
<evidence type="ECO:0000256" key="5">
    <source>
        <dbReference type="ARBA" id="ARBA00022984"/>
    </source>
</evidence>
<feature type="active site" description="Proton acceptor" evidence="7">
    <location>
        <position position="93"/>
    </location>
</feature>
<name>A0AAW7JTA2_9ACTN</name>
<organism evidence="12 13">
    <name type="scientific">Collinsella ihumii</name>
    <dbReference type="NCBI Taxonomy" id="1720204"/>
    <lineage>
        <taxon>Bacteria</taxon>
        <taxon>Bacillati</taxon>
        <taxon>Actinomycetota</taxon>
        <taxon>Coriobacteriia</taxon>
        <taxon>Coriobacteriales</taxon>
        <taxon>Coriobacteriaceae</taxon>
        <taxon>Collinsella</taxon>
    </lineage>
</organism>
<dbReference type="GO" id="GO:0009252">
    <property type="term" value="P:peptidoglycan biosynthetic process"/>
    <property type="evidence" value="ECO:0007669"/>
    <property type="project" value="UniProtKB-KW"/>
</dbReference>
<dbReference type="SUPFAM" id="SSF56601">
    <property type="entry name" value="beta-lactamase/transpeptidase-like"/>
    <property type="match status" value="1"/>
</dbReference>
<feature type="active site" evidence="7">
    <location>
        <position position="145"/>
    </location>
</feature>
<dbReference type="GO" id="GO:0006508">
    <property type="term" value="P:proteolysis"/>
    <property type="evidence" value="ECO:0007669"/>
    <property type="project" value="InterPro"/>
</dbReference>
<dbReference type="GO" id="GO:0009002">
    <property type="term" value="F:serine-type D-Ala-D-Ala carboxypeptidase activity"/>
    <property type="evidence" value="ECO:0007669"/>
    <property type="project" value="InterPro"/>
</dbReference>
<reference evidence="12" key="1">
    <citation type="submission" date="2023-06" db="EMBL/GenBank/DDBJ databases">
        <authorList>
            <person name="Zeman M."/>
            <person name="Kubasova T."/>
            <person name="Jahodarova E."/>
            <person name="Nykrynova M."/>
            <person name="Rychlik I."/>
        </authorList>
    </citation>
    <scope>NUCLEOTIDE SEQUENCE</scope>
    <source>
        <strain evidence="12">15_COKtk</strain>
    </source>
</reference>
<dbReference type="Pfam" id="PF00768">
    <property type="entry name" value="Peptidase_S11"/>
    <property type="match status" value="1"/>
</dbReference>
<dbReference type="PANTHER" id="PTHR21581:SF6">
    <property type="entry name" value="TRAFFICKING PROTEIN PARTICLE COMPLEX SUBUNIT 12"/>
    <property type="match status" value="1"/>
</dbReference>
<evidence type="ECO:0000256" key="3">
    <source>
        <dbReference type="ARBA" id="ARBA00022801"/>
    </source>
</evidence>
<feature type="binding site" evidence="8">
    <location>
        <position position="266"/>
    </location>
    <ligand>
        <name>substrate</name>
    </ligand>
</feature>
<dbReference type="Proteomes" id="UP001168505">
    <property type="component" value="Unassembled WGS sequence"/>
</dbReference>
<accession>A0AAW7JTA2</accession>
<dbReference type="InterPro" id="IPR018044">
    <property type="entry name" value="Peptidase_S11"/>
</dbReference>
<protein>
    <submittedName>
        <fullName evidence="12">Serine hydrolase</fullName>
    </submittedName>
</protein>
<keyword evidence="4" id="KW-0133">Cell shape</keyword>
<keyword evidence="5" id="KW-0573">Peptidoglycan synthesis</keyword>
<comment type="similarity">
    <text evidence="1 9">Belongs to the peptidase S11 family.</text>
</comment>
<evidence type="ECO:0000256" key="1">
    <source>
        <dbReference type="ARBA" id="ARBA00007164"/>
    </source>
</evidence>
<dbReference type="PANTHER" id="PTHR21581">
    <property type="entry name" value="D-ALANYL-D-ALANINE CARBOXYPEPTIDASE"/>
    <property type="match status" value="1"/>
</dbReference>
<feature type="active site" description="Acyl-ester intermediate" evidence="7">
    <location>
        <position position="90"/>
    </location>
</feature>
<evidence type="ECO:0000256" key="7">
    <source>
        <dbReference type="PIRSR" id="PIRSR618044-1"/>
    </source>
</evidence>
<evidence type="ECO:0000256" key="10">
    <source>
        <dbReference type="SAM" id="SignalP"/>
    </source>
</evidence>
<feature type="signal peptide" evidence="10">
    <location>
        <begin position="1"/>
        <end position="36"/>
    </location>
</feature>
<gene>
    <name evidence="12" type="ORF">QVN40_07870</name>
</gene>
<evidence type="ECO:0000313" key="12">
    <source>
        <dbReference type="EMBL" id="MDN0069617.1"/>
    </source>
</evidence>
<evidence type="ECO:0000256" key="2">
    <source>
        <dbReference type="ARBA" id="ARBA00022729"/>
    </source>
</evidence>
<dbReference type="Gene3D" id="3.40.710.10">
    <property type="entry name" value="DD-peptidase/beta-lactamase superfamily"/>
    <property type="match status" value="1"/>
</dbReference>
<dbReference type="GO" id="GO:0071555">
    <property type="term" value="P:cell wall organization"/>
    <property type="evidence" value="ECO:0007669"/>
    <property type="project" value="UniProtKB-KW"/>
</dbReference>
<keyword evidence="6" id="KW-0961">Cell wall biogenesis/degradation</keyword>
<evidence type="ECO:0000256" key="9">
    <source>
        <dbReference type="RuleBase" id="RU004016"/>
    </source>
</evidence>
<dbReference type="InterPro" id="IPR001967">
    <property type="entry name" value="Peptidase_S11_N"/>
</dbReference>
<feature type="domain" description="Peptidase S11 D-alanyl-D-alanine carboxypeptidase A N-terminal" evidence="11">
    <location>
        <begin position="57"/>
        <end position="296"/>
    </location>
</feature>
<comment type="caution">
    <text evidence="12">The sequence shown here is derived from an EMBL/GenBank/DDBJ whole genome shotgun (WGS) entry which is preliminary data.</text>
</comment>
<dbReference type="AlphaFoldDB" id="A0AAW7JTA2"/>
<sequence>MHTSDHLRTFAARAVSAVAGAALALSVIWAPAPACATQLDTDIVLGTPESERQDPANDRPDISARNAIVVGQDGTVYFERAADDRVKIASITKIMTAIVAIENSSLEDTVTVDHAAATVGQSSANLREGDVLTMEEALRALLIPSGNDAAMAIAATVGAKLDPASTDFVGTFVQAMNDKAAELGMTNTKFTNPHGLDFDGWEGDMYSTARDVATMLAYAMQNETFRQVDGSDNNVITVNGADGTERSITMTRYNTLLGTEGNIGGKTGSTYEALDCFAGAWSRDLGGELYTVVLGCEGVDVRLQESLALANWYYNHTVAYPLITTDETASDGTPLVAAVPHADWTDKTVDITVADPGQTVTVFSLAGDIEQDLEFDTLSGDVEDGQSAGTLTLSQDGTEIASCELVTAESVDAPDPLSWILVQLDRLVRLVTGEPASVEADIYTQALPATELDAA</sequence>
<evidence type="ECO:0000256" key="6">
    <source>
        <dbReference type="ARBA" id="ARBA00023316"/>
    </source>
</evidence>
<proteinExistence type="inferred from homology"/>
<keyword evidence="3 12" id="KW-0378">Hydrolase</keyword>